<gene>
    <name evidence="1" type="ORF">AWB82_06637</name>
</gene>
<dbReference type="AlphaFoldDB" id="A0A158DEN3"/>
<dbReference type="EMBL" id="FCOJ02000082">
    <property type="protein sequence ID" value="SAK92716.1"/>
    <property type="molecule type" value="Genomic_DNA"/>
</dbReference>
<name>A0A158DEN3_9BURK</name>
<organism evidence="1 2">
    <name type="scientific">Caballeronia glebae</name>
    <dbReference type="NCBI Taxonomy" id="1777143"/>
    <lineage>
        <taxon>Bacteria</taxon>
        <taxon>Pseudomonadati</taxon>
        <taxon>Pseudomonadota</taxon>
        <taxon>Betaproteobacteria</taxon>
        <taxon>Burkholderiales</taxon>
        <taxon>Burkholderiaceae</taxon>
        <taxon>Caballeronia</taxon>
    </lineage>
</organism>
<reference evidence="1" key="1">
    <citation type="submission" date="2016-01" db="EMBL/GenBank/DDBJ databases">
        <authorList>
            <person name="Peeters C."/>
        </authorList>
    </citation>
    <scope>NUCLEOTIDE SEQUENCE [LARGE SCALE GENOMIC DNA]</scope>
    <source>
        <strain evidence="1">LMG 29325</strain>
    </source>
</reference>
<evidence type="ECO:0000313" key="2">
    <source>
        <dbReference type="Proteomes" id="UP000054596"/>
    </source>
</evidence>
<keyword evidence="2" id="KW-1185">Reference proteome</keyword>
<sequence length="98" mass="10326">MLGNDLQYLQAGGGVRATITLHGCGVPPIEPSDVLALMAAQGLVCSKDTGPRRLEFVCYGQASAFYRFASSALMLSGVTSVTVQRTDCTELRSPSASR</sequence>
<evidence type="ECO:0000313" key="1">
    <source>
        <dbReference type="EMBL" id="SAK92716.1"/>
    </source>
</evidence>
<proteinExistence type="predicted"/>
<accession>A0A158DEN3</accession>
<comment type="caution">
    <text evidence="1">The sequence shown here is derived from an EMBL/GenBank/DDBJ whole genome shotgun (WGS) entry which is preliminary data.</text>
</comment>
<protein>
    <submittedName>
        <fullName evidence="1">Uncharacterized protein</fullName>
    </submittedName>
</protein>
<dbReference type="Proteomes" id="UP000054596">
    <property type="component" value="Unassembled WGS sequence"/>
</dbReference>